<feature type="domain" description="3'-5' exonuclease" evidence="1">
    <location>
        <begin position="323"/>
        <end position="505"/>
    </location>
</feature>
<dbReference type="SUPFAM" id="SSF53098">
    <property type="entry name" value="Ribonuclease H-like"/>
    <property type="match status" value="1"/>
</dbReference>
<dbReference type="Gene3D" id="3.30.420.10">
    <property type="entry name" value="Ribonuclease H-like superfamily/Ribonuclease H"/>
    <property type="match status" value="1"/>
</dbReference>
<dbReference type="AlphaFoldDB" id="A0A1R2CLA4"/>
<dbReference type="PANTHER" id="PTHR47765">
    <property type="entry name" value="3'-5' EXONUCLEASE DOMAIN-CONTAINING PROTEIN"/>
    <property type="match status" value="1"/>
</dbReference>
<organism evidence="2 3">
    <name type="scientific">Stentor coeruleus</name>
    <dbReference type="NCBI Taxonomy" id="5963"/>
    <lineage>
        <taxon>Eukaryota</taxon>
        <taxon>Sar</taxon>
        <taxon>Alveolata</taxon>
        <taxon>Ciliophora</taxon>
        <taxon>Postciliodesmatophora</taxon>
        <taxon>Heterotrichea</taxon>
        <taxon>Heterotrichida</taxon>
        <taxon>Stentoridae</taxon>
        <taxon>Stentor</taxon>
    </lineage>
</organism>
<dbReference type="Proteomes" id="UP000187209">
    <property type="component" value="Unassembled WGS sequence"/>
</dbReference>
<reference evidence="2 3" key="1">
    <citation type="submission" date="2016-11" db="EMBL/GenBank/DDBJ databases">
        <title>The macronuclear genome of Stentor coeruleus: a giant cell with tiny introns.</title>
        <authorList>
            <person name="Slabodnick M."/>
            <person name="Ruby J.G."/>
            <person name="Reiff S.B."/>
            <person name="Swart E.C."/>
            <person name="Gosai S."/>
            <person name="Prabakaran S."/>
            <person name="Witkowska E."/>
            <person name="Larue G.E."/>
            <person name="Fisher S."/>
            <person name="Freeman R.M."/>
            <person name="Gunawardena J."/>
            <person name="Chu W."/>
            <person name="Stover N.A."/>
            <person name="Gregory B.D."/>
            <person name="Nowacki M."/>
            <person name="Derisi J."/>
            <person name="Roy S.W."/>
            <person name="Marshall W.F."/>
            <person name="Sood P."/>
        </authorList>
    </citation>
    <scope>NUCLEOTIDE SEQUENCE [LARGE SCALE GENOMIC DNA]</scope>
    <source>
        <strain evidence="2">WM001</strain>
    </source>
</reference>
<evidence type="ECO:0000259" key="1">
    <source>
        <dbReference type="SMART" id="SM00474"/>
    </source>
</evidence>
<dbReference type="GO" id="GO:0008408">
    <property type="term" value="F:3'-5' exonuclease activity"/>
    <property type="evidence" value="ECO:0007669"/>
    <property type="project" value="InterPro"/>
</dbReference>
<dbReference type="EMBL" id="MPUH01000117">
    <property type="protein sequence ID" value="OMJ89803.1"/>
    <property type="molecule type" value="Genomic_DNA"/>
</dbReference>
<dbReference type="InterPro" id="IPR002562">
    <property type="entry name" value="3'-5'_exonuclease_dom"/>
</dbReference>
<dbReference type="InterPro" id="IPR012337">
    <property type="entry name" value="RNaseH-like_sf"/>
</dbReference>
<sequence>MSIKDQFSSIMKKDPSQIADDFQEFIKKLSKSSYNFTDLYADSICKLEIEPQLVLTFRILSEVKFKGYSIEITESLINYLLKLKLNFSGTADFVSMMARAYKDCIDPELLHNYCKMFEAPIDNTELLEYAAYLILMRHMKKGIVLLKTFGLIKEFTNSFNLIPLLIEDKGYDLLKLVIDKDKDMAANAVNYLCNSKVWDQAESIITSYHLNHADFPFFIKKTKKRALEFFFKDGVIIRNLIDLSEKDNLSLAALIDILLENSEVSQEHLWMNKIAFYLAQKNPEAINYMKPELKKYLNNMPLVNYTPQEDTFGPITANCGRMPEIPVTIIDTEELVNSLNWEGLNMVALDTEWKTELGKYSSSNVSILQIALPGQVYIIDLLQLNQVPALDTKLFNLLSSAEIYKLGIQFDGDLINLKNSYKHMICFQEKVVGYIDLLEVYKRSQKLNPGGLASLAEIIIGTQMCKVEQKSNWELRPLRYSQLHYACVDAYICLGVYCKLAADGIVIESDIVTLGGTTVRSNDNTPMQQKCEICKSRVHTIENCLHKIKCRVCGAAWHTGESCPCYGLA</sequence>
<evidence type="ECO:0000313" key="3">
    <source>
        <dbReference type="Proteomes" id="UP000187209"/>
    </source>
</evidence>
<dbReference type="OrthoDB" id="407975at2759"/>
<dbReference type="InterPro" id="IPR036397">
    <property type="entry name" value="RNaseH_sf"/>
</dbReference>
<accession>A0A1R2CLA4</accession>
<name>A0A1R2CLA4_9CILI</name>
<keyword evidence="3" id="KW-1185">Reference proteome</keyword>
<dbReference type="SMART" id="SM00474">
    <property type="entry name" value="35EXOc"/>
    <property type="match status" value="1"/>
</dbReference>
<dbReference type="Pfam" id="PF01612">
    <property type="entry name" value="DNA_pol_A_exo1"/>
    <property type="match status" value="1"/>
</dbReference>
<dbReference type="PANTHER" id="PTHR47765:SF2">
    <property type="entry name" value="EXONUCLEASE MUT-7 HOMOLOG"/>
    <property type="match status" value="1"/>
</dbReference>
<evidence type="ECO:0000313" key="2">
    <source>
        <dbReference type="EMBL" id="OMJ89803.1"/>
    </source>
</evidence>
<protein>
    <recommendedName>
        <fullName evidence="1">3'-5' exonuclease domain-containing protein</fullName>
    </recommendedName>
</protein>
<comment type="caution">
    <text evidence="2">The sequence shown here is derived from an EMBL/GenBank/DDBJ whole genome shotgun (WGS) entry which is preliminary data.</text>
</comment>
<proteinExistence type="predicted"/>
<gene>
    <name evidence="2" type="ORF">SteCoe_7978</name>
</gene>
<dbReference type="InterPro" id="IPR052408">
    <property type="entry name" value="Exonuclease_MUT-7-like"/>
</dbReference>
<dbReference type="GO" id="GO:0006139">
    <property type="term" value="P:nucleobase-containing compound metabolic process"/>
    <property type="evidence" value="ECO:0007669"/>
    <property type="project" value="InterPro"/>
</dbReference>
<dbReference type="GO" id="GO:0003676">
    <property type="term" value="F:nucleic acid binding"/>
    <property type="evidence" value="ECO:0007669"/>
    <property type="project" value="InterPro"/>
</dbReference>